<feature type="signal peptide" evidence="10">
    <location>
        <begin position="1"/>
        <end position="31"/>
    </location>
</feature>
<protein>
    <recommendedName>
        <fullName evidence="10">Phytosulfokine</fullName>
    </recommendedName>
    <component>
        <recommendedName>
            <fullName evidence="10">Phytosulfokine-alpha</fullName>
            <shortName evidence="10">PSK-alpha</shortName>
            <shortName evidence="10">Phytosulfokine-a</shortName>
        </recommendedName>
    </component>
    <component>
        <recommendedName>
            <fullName evidence="10">Phytosulfokine-beta</fullName>
            <shortName evidence="10">PSK-beta</shortName>
            <shortName evidence="10">Phytosulfokine-b</shortName>
        </recommendedName>
    </component>
</protein>
<comment type="PTM">
    <text evidence="10">PSK-alpha is produced by endopeptidase digestion. PSK-beta is produced from PSK-alpha by exopeptidase digestion.</text>
</comment>
<dbReference type="EMBL" id="CP097508">
    <property type="protein sequence ID" value="URE12126.1"/>
    <property type="molecule type" value="Genomic_DNA"/>
</dbReference>
<dbReference type="GO" id="GO:0008083">
    <property type="term" value="F:growth factor activity"/>
    <property type="evidence" value="ECO:0007669"/>
    <property type="project" value="UniProtKB-UniRule"/>
</dbReference>
<keyword evidence="9 10" id="KW-0339">Growth factor</keyword>
<gene>
    <name evidence="11" type="ORF">MUK42_36562</name>
</gene>
<dbReference type="Proteomes" id="UP001055439">
    <property type="component" value="Chromosome 6"/>
</dbReference>
<evidence type="ECO:0000256" key="4">
    <source>
        <dbReference type="ARBA" id="ARBA00022473"/>
    </source>
</evidence>
<name>A0A9E7KC94_9LILI</name>
<evidence type="ECO:0000256" key="10">
    <source>
        <dbReference type="RuleBase" id="RU368031"/>
    </source>
</evidence>
<keyword evidence="5 10" id="KW-0964">Secreted</keyword>
<evidence type="ECO:0000256" key="5">
    <source>
        <dbReference type="ARBA" id="ARBA00022525"/>
    </source>
</evidence>
<evidence type="ECO:0000256" key="6">
    <source>
        <dbReference type="ARBA" id="ARBA00022641"/>
    </source>
</evidence>
<dbReference type="PANTHER" id="PTHR33285">
    <property type="entry name" value="PHYTOSULFOKINES 3"/>
    <property type="match status" value="1"/>
</dbReference>
<keyword evidence="7 10" id="KW-0732">Signal</keyword>
<evidence type="ECO:0000256" key="3">
    <source>
        <dbReference type="ARBA" id="ARBA00010781"/>
    </source>
</evidence>
<evidence type="ECO:0000256" key="8">
    <source>
        <dbReference type="ARBA" id="ARBA00022782"/>
    </source>
</evidence>
<dbReference type="GO" id="GO:0005576">
    <property type="term" value="C:extracellular region"/>
    <property type="evidence" value="ECO:0007669"/>
    <property type="project" value="UniProtKB-SubCell"/>
</dbReference>
<proteinExistence type="inferred from homology"/>
<dbReference type="InterPro" id="IPR009438">
    <property type="entry name" value="Phytosulfokine"/>
</dbReference>
<evidence type="ECO:0000313" key="12">
    <source>
        <dbReference type="Proteomes" id="UP001055439"/>
    </source>
</evidence>
<comment type="subcellular location">
    <subcellularLocation>
        <location evidence="2 10">Secreted</location>
    </subcellularLocation>
</comment>
<keyword evidence="4 10" id="KW-0217">Developmental protein</keyword>
<dbReference type="GO" id="GO:0030154">
    <property type="term" value="P:cell differentiation"/>
    <property type="evidence" value="ECO:0007669"/>
    <property type="project" value="UniProtKB-UniRule"/>
</dbReference>
<comment type="PTM">
    <text evidence="10">Sulfation is important for activity and for the binding to a putative membrane receptor.</text>
</comment>
<evidence type="ECO:0000256" key="2">
    <source>
        <dbReference type="ARBA" id="ARBA00004613"/>
    </source>
</evidence>
<comment type="similarity">
    <text evidence="3 10">Belongs to the phytosulfokine family.</text>
</comment>
<organism evidence="11 12">
    <name type="scientific">Musa troglodytarum</name>
    <name type="common">fe'i banana</name>
    <dbReference type="NCBI Taxonomy" id="320322"/>
    <lineage>
        <taxon>Eukaryota</taxon>
        <taxon>Viridiplantae</taxon>
        <taxon>Streptophyta</taxon>
        <taxon>Embryophyta</taxon>
        <taxon>Tracheophyta</taxon>
        <taxon>Spermatophyta</taxon>
        <taxon>Magnoliopsida</taxon>
        <taxon>Liliopsida</taxon>
        <taxon>Zingiberales</taxon>
        <taxon>Musaceae</taxon>
        <taxon>Musa</taxon>
    </lineage>
</organism>
<feature type="chain" id="PRO_5039760454" description="Phytosulfokine" evidence="10">
    <location>
        <begin position="32"/>
        <end position="94"/>
    </location>
</feature>
<evidence type="ECO:0000256" key="9">
    <source>
        <dbReference type="ARBA" id="ARBA00023030"/>
    </source>
</evidence>
<comment type="function">
    <text evidence="1 10">Promotes plant cell differentiation, organogenesis and somatic embryogenesis as well as cell proliferation.</text>
</comment>
<dbReference type="AlphaFoldDB" id="A0A9E7KC94"/>
<accession>A0A9E7KC94</accession>
<evidence type="ECO:0000256" key="1">
    <source>
        <dbReference type="ARBA" id="ARBA00003158"/>
    </source>
</evidence>
<dbReference type="Pfam" id="PF06404">
    <property type="entry name" value="PSK"/>
    <property type="match status" value="1"/>
</dbReference>
<dbReference type="GO" id="GO:0008283">
    <property type="term" value="P:cell population proliferation"/>
    <property type="evidence" value="ECO:0007669"/>
    <property type="project" value="UniProtKB-UniRule"/>
</dbReference>
<keyword evidence="12" id="KW-1185">Reference proteome</keyword>
<evidence type="ECO:0000313" key="11">
    <source>
        <dbReference type="EMBL" id="URE12126.1"/>
    </source>
</evidence>
<sequence>MRHGLRSSRAPLLLLLLLVMIFLSVQNTADASRFLRPLKPDHVKIKDAGGVGEEEPWNLMGMEACEGGTEECLERRLVSEAHLDYIYTQRHPKP</sequence>
<dbReference type="PANTHER" id="PTHR33285:SF33">
    <property type="entry name" value="PHYTOSULFOKINE"/>
    <property type="match status" value="1"/>
</dbReference>
<dbReference type="OrthoDB" id="1914102at2759"/>
<evidence type="ECO:0000256" key="7">
    <source>
        <dbReference type="ARBA" id="ARBA00022729"/>
    </source>
</evidence>
<keyword evidence="6 10" id="KW-0765">Sulfation</keyword>
<reference evidence="11" key="1">
    <citation type="submission" date="2022-05" db="EMBL/GenBank/DDBJ databases">
        <title>The Musa troglodytarum L. genome provides insights into the mechanism of non-climacteric behaviour and enrichment of carotenoids.</title>
        <authorList>
            <person name="Wang J."/>
        </authorList>
    </citation>
    <scope>NUCLEOTIDE SEQUENCE</scope>
    <source>
        <tissue evidence="11">Leaf</tissue>
    </source>
</reference>
<keyword evidence="8 10" id="KW-0221">Differentiation</keyword>